<evidence type="ECO:0000313" key="2">
    <source>
        <dbReference type="Proteomes" id="UP000278587"/>
    </source>
</evidence>
<comment type="caution">
    <text evidence="1">The sequence shown here is derived from an EMBL/GenBank/DDBJ whole genome shotgun (WGS) entry which is preliminary data.</text>
</comment>
<dbReference type="AlphaFoldDB" id="A0A0N8QTC2"/>
<evidence type="ECO:0000313" key="1">
    <source>
        <dbReference type="EMBL" id="RMM11923.1"/>
    </source>
</evidence>
<gene>
    <name evidence="1" type="ORF">ALQ84_200048</name>
</gene>
<accession>A0A0N8QTC2</accession>
<dbReference type="EMBL" id="RBOC01000056">
    <property type="protein sequence ID" value="RMM11923.1"/>
    <property type="molecule type" value="Genomic_DNA"/>
</dbReference>
<organism evidence="1 2">
    <name type="scientific">Pseudomonas caricapapayae</name>
    <dbReference type="NCBI Taxonomy" id="46678"/>
    <lineage>
        <taxon>Bacteria</taxon>
        <taxon>Pseudomonadati</taxon>
        <taxon>Pseudomonadota</taxon>
        <taxon>Gammaproteobacteria</taxon>
        <taxon>Pseudomonadales</taxon>
        <taxon>Pseudomonadaceae</taxon>
        <taxon>Pseudomonas</taxon>
    </lineage>
</organism>
<proteinExistence type="predicted"/>
<reference evidence="1 2" key="1">
    <citation type="submission" date="2018-08" db="EMBL/GenBank/DDBJ databases">
        <title>Recombination of ecologically and evolutionarily significant loci maintains genetic cohesion in the Pseudomonas syringae species complex.</title>
        <authorList>
            <person name="Dillon M."/>
            <person name="Thakur S."/>
            <person name="Almeida R.N.D."/>
            <person name="Weir B.S."/>
            <person name="Guttman D.S."/>
        </authorList>
    </citation>
    <scope>NUCLEOTIDE SEQUENCE [LARGE SCALE GENOMIC DNA]</scope>
    <source>
        <strain evidence="1 2">ICMP 4086</strain>
    </source>
</reference>
<sequence length="103" mass="11834">MLDTPNTDIMKELRDRAILVVRTMACAAKTRDNCTFDVHERCGIKNLWIYGKGSNMHFLHLHPVAAERIYVCLEQDIEYATRPGPSFRSCEAPWARPMLRTPA</sequence>
<name>A0A0N8QTC2_9PSED</name>
<dbReference type="Proteomes" id="UP000278587">
    <property type="component" value="Unassembled WGS sequence"/>
</dbReference>
<protein>
    <submittedName>
        <fullName evidence="1">Uncharacterized protein</fullName>
    </submittedName>
</protein>